<accession>A0A7C4Y406</accession>
<gene>
    <name evidence="2" type="ORF">ENV82_02320</name>
</gene>
<dbReference type="Gene3D" id="3.30.1310.20">
    <property type="entry name" value="PRTase-like"/>
    <property type="match status" value="1"/>
</dbReference>
<reference evidence="2" key="1">
    <citation type="journal article" date="2020" name="mSystems">
        <title>Genome- and Community-Level Interaction Insights into Carbon Utilization and Element Cycling Functions of Hydrothermarchaeota in Hydrothermal Sediment.</title>
        <authorList>
            <person name="Zhou Z."/>
            <person name="Liu Y."/>
            <person name="Xu W."/>
            <person name="Pan J."/>
            <person name="Luo Z.H."/>
            <person name="Li M."/>
        </authorList>
    </citation>
    <scope>NUCLEOTIDE SEQUENCE [LARGE SCALE GENOMIC DNA]</scope>
    <source>
        <strain evidence="2">SpSt-794</strain>
    </source>
</reference>
<dbReference type="InterPro" id="IPR029057">
    <property type="entry name" value="PRTase-like"/>
</dbReference>
<protein>
    <recommendedName>
        <fullName evidence="1">Phosphoribosyltransferase domain-containing protein</fullName>
    </recommendedName>
</protein>
<evidence type="ECO:0000313" key="2">
    <source>
        <dbReference type="EMBL" id="HGW60260.1"/>
    </source>
</evidence>
<dbReference type="Gene3D" id="3.40.50.2020">
    <property type="match status" value="1"/>
</dbReference>
<comment type="caution">
    <text evidence="2">The sequence shown here is derived from an EMBL/GenBank/DDBJ whole genome shotgun (WGS) entry which is preliminary data.</text>
</comment>
<evidence type="ECO:0000259" key="1">
    <source>
        <dbReference type="Pfam" id="PF00156"/>
    </source>
</evidence>
<organism evidence="2">
    <name type="scientific">Caldisericum exile</name>
    <dbReference type="NCBI Taxonomy" id="693075"/>
    <lineage>
        <taxon>Bacteria</taxon>
        <taxon>Pseudomonadati</taxon>
        <taxon>Caldisericota/Cryosericota group</taxon>
        <taxon>Caldisericota</taxon>
        <taxon>Caldisericia</taxon>
        <taxon>Caldisericales</taxon>
        <taxon>Caldisericaceae</taxon>
        <taxon>Caldisericum</taxon>
    </lineage>
</organism>
<dbReference type="CDD" id="cd06223">
    <property type="entry name" value="PRTases_typeI"/>
    <property type="match status" value="1"/>
</dbReference>
<dbReference type="EMBL" id="DTHV01000076">
    <property type="protein sequence ID" value="HGW60260.1"/>
    <property type="molecule type" value="Genomic_DNA"/>
</dbReference>
<dbReference type="InterPro" id="IPR000836">
    <property type="entry name" value="PRTase_dom"/>
</dbReference>
<sequence length="221" mass="24931">MCGAFSFLRGTVFKNRLDAGEKLAKELIDIGITFDILFGCVRGGVEVAYPLAHTFKKEIIPLFVHKIPSSINEEFAIGAVSLDGVYVLNEYGEKEDEGYLKEVVKKTVELLLERKESYGIDFDYKKIKDKSVVVVDDGIATGETLFAGVKSLSQYGPKEVYVAVPVSSYEGFERLSTVSKVISLYVDKYFLAVSEYYEEFSQLKDEEVKRYLQLSKEFSKI</sequence>
<dbReference type="AlphaFoldDB" id="A0A7C4Y406"/>
<proteinExistence type="predicted"/>
<dbReference type="SUPFAM" id="SSF53271">
    <property type="entry name" value="PRTase-like"/>
    <property type="match status" value="1"/>
</dbReference>
<feature type="domain" description="Phosphoribosyltransferase" evidence="1">
    <location>
        <begin position="15"/>
        <end position="174"/>
    </location>
</feature>
<name>A0A7C4Y406_9BACT</name>
<dbReference type="Pfam" id="PF00156">
    <property type="entry name" value="Pribosyltran"/>
    <property type="match status" value="1"/>
</dbReference>